<dbReference type="Proteomes" id="UP001165289">
    <property type="component" value="Unassembled WGS sequence"/>
</dbReference>
<keyword evidence="7" id="KW-0238">DNA-binding</keyword>
<dbReference type="GO" id="GO:0005634">
    <property type="term" value="C:nucleus"/>
    <property type="evidence" value="ECO:0007669"/>
    <property type="project" value="UniProtKB-SubCell"/>
</dbReference>
<dbReference type="Pfam" id="PF00176">
    <property type="entry name" value="SNF2-rel_dom"/>
    <property type="match status" value="1"/>
</dbReference>
<dbReference type="SUPFAM" id="SSF52540">
    <property type="entry name" value="P-loop containing nucleoside triphosphate hydrolases"/>
    <property type="match status" value="2"/>
</dbReference>
<evidence type="ECO:0000256" key="8">
    <source>
        <dbReference type="ARBA" id="ARBA00023242"/>
    </source>
</evidence>
<evidence type="ECO:0000259" key="9">
    <source>
        <dbReference type="PROSITE" id="PS51192"/>
    </source>
</evidence>
<dbReference type="InterPro" id="IPR027417">
    <property type="entry name" value="P-loop_NTPase"/>
</dbReference>
<proteinExistence type="inferred from homology"/>
<keyword evidence="8" id="KW-0539">Nucleus</keyword>
<dbReference type="Gene3D" id="3.40.50.10810">
    <property type="entry name" value="Tandem AAA-ATPase domain"/>
    <property type="match status" value="1"/>
</dbReference>
<dbReference type="InterPro" id="IPR001650">
    <property type="entry name" value="Helicase_C-like"/>
</dbReference>
<dbReference type="GO" id="GO:0003677">
    <property type="term" value="F:DNA binding"/>
    <property type="evidence" value="ECO:0007669"/>
    <property type="project" value="UniProtKB-KW"/>
</dbReference>
<evidence type="ECO:0000256" key="5">
    <source>
        <dbReference type="ARBA" id="ARBA00022806"/>
    </source>
</evidence>
<gene>
    <name evidence="11" type="ORF">LOD99_2185</name>
</gene>
<dbReference type="SMART" id="SM00487">
    <property type="entry name" value="DEXDc"/>
    <property type="match status" value="1"/>
</dbReference>
<evidence type="ECO:0000256" key="2">
    <source>
        <dbReference type="ARBA" id="ARBA00007025"/>
    </source>
</evidence>
<comment type="caution">
    <text evidence="11">The sequence shown here is derived from an EMBL/GenBank/DDBJ whole genome shotgun (WGS) entry which is preliminary data.</text>
</comment>
<keyword evidence="4" id="KW-0378">Hydrolase</keyword>
<dbReference type="GO" id="GO:0004386">
    <property type="term" value="F:helicase activity"/>
    <property type="evidence" value="ECO:0007669"/>
    <property type="project" value="UniProtKB-KW"/>
</dbReference>
<feature type="domain" description="Helicase C-terminal" evidence="10">
    <location>
        <begin position="628"/>
        <end position="804"/>
    </location>
</feature>
<dbReference type="InterPro" id="IPR038718">
    <property type="entry name" value="SNF2-like_sf"/>
</dbReference>
<dbReference type="PROSITE" id="PS51194">
    <property type="entry name" value="HELICASE_CTER"/>
    <property type="match status" value="1"/>
</dbReference>
<name>A0AAV7K2Q6_9METZ</name>
<comment type="subcellular location">
    <subcellularLocation>
        <location evidence="1">Nucleus</location>
    </subcellularLocation>
</comment>
<dbReference type="Pfam" id="PF00271">
    <property type="entry name" value="Helicase_C"/>
    <property type="match status" value="1"/>
</dbReference>
<organism evidence="11 12">
    <name type="scientific">Oopsacas minuta</name>
    <dbReference type="NCBI Taxonomy" id="111878"/>
    <lineage>
        <taxon>Eukaryota</taxon>
        <taxon>Metazoa</taxon>
        <taxon>Porifera</taxon>
        <taxon>Hexactinellida</taxon>
        <taxon>Hexasterophora</taxon>
        <taxon>Lyssacinosida</taxon>
        <taxon>Leucopsacidae</taxon>
        <taxon>Oopsacas</taxon>
    </lineage>
</organism>
<evidence type="ECO:0000256" key="6">
    <source>
        <dbReference type="ARBA" id="ARBA00022840"/>
    </source>
</evidence>
<reference evidence="11 12" key="1">
    <citation type="journal article" date="2023" name="BMC Biol.">
        <title>The compact genome of the sponge Oopsacas minuta (Hexactinellida) is lacking key metazoan core genes.</title>
        <authorList>
            <person name="Santini S."/>
            <person name="Schenkelaars Q."/>
            <person name="Jourda C."/>
            <person name="Duchesne M."/>
            <person name="Belahbib H."/>
            <person name="Rocher C."/>
            <person name="Selva M."/>
            <person name="Riesgo A."/>
            <person name="Vervoort M."/>
            <person name="Leys S.P."/>
            <person name="Kodjabachian L."/>
            <person name="Le Bivic A."/>
            <person name="Borchiellini C."/>
            <person name="Claverie J.M."/>
            <person name="Renard E."/>
        </authorList>
    </citation>
    <scope>NUCLEOTIDE SEQUENCE [LARGE SCALE GENOMIC DNA]</scope>
    <source>
        <strain evidence="11">SPO-2</strain>
    </source>
</reference>
<dbReference type="InterPro" id="IPR049730">
    <property type="entry name" value="SNF2/RAD54-like_C"/>
</dbReference>
<dbReference type="GO" id="GO:0016887">
    <property type="term" value="F:ATP hydrolysis activity"/>
    <property type="evidence" value="ECO:0007669"/>
    <property type="project" value="InterPro"/>
</dbReference>
<dbReference type="EMBL" id="JAKMXF010000199">
    <property type="protein sequence ID" value="KAI6655350.1"/>
    <property type="molecule type" value="Genomic_DNA"/>
</dbReference>
<dbReference type="CDD" id="cd18793">
    <property type="entry name" value="SF2_C_SNF"/>
    <property type="match status" value="1"/>
</dbReference>
<dbReference type="GO" id="GO:0005524">
    <property type="term" value="F:ATP binding"/>
    <property type="evidence" value="ECO:0007669"/>
    <property type="project" value="UniProtKB-KW"/>
</dbReference>
<evidence type="ECO:0000259" key="10">
    <source>
        <dbReference type="PROSITE" id="PS51194"/>
    </source>
</evidence>
<dbReference type="PANTHER" id="PTHR45797">
    <property type="entry name" value="RAD54-LIKE"/>
    <property type="match status" value="1"/>
</dbReference>
<dbReference type="Gene3D" id="3.40.50.300">
    <property type="entry name" value="P-loop containing nucleotide triphosphate hydrolases"/>
    <property type="match status" value="1"/>
</dbReference>
<keyword evidence="3" id="KW-0547">Nucleotide-binding</keyword>
<comment type="similarity">
    <text evidence="2">Belongs to the SNF2/RAD54 helicase family.</text>
</comment>
<evidence type="ECO:0000256" key="4">
    <source>
        <dbReference type="ARBA" id="ARBA00022801"/>
    </source>
</evidence>
<dbReference type="PROSITE" id="PS51192">
    <property type="entry name" value="HELICASE_ATP_BIND_1"/>
    <property type="match status" value="1"/>
</dbReference>
<evidence type="ECO:0000313" key="12">
    <source>
        <dbReference type="Proteomes" id="UP001165289"/>
    </source>
</evidence>
<evidence type="ECO:0000256" key="7">
    <source>
        <dbReference type="ARBA" id="ARBA00023125"/>
    </source>
</evidence>
<protein>
    <submittedName>
        <fullName evidence="11">Uncharacterized protein</fullName>
    </submittedName>
</protein>
<keyword evidence="5" id="KW-0347">Helicase</keyword>
<keyword evidence="12" id="KW-1185">Reference proteome</keyword>
<keyword evidence="6" id="KW-0067">ATP-binding</keyword>
<dbReference type="PANTHER" id="PTHR45797:SF1">
    <property type="entry name" value="HELICASE ARIP4"/>
    <property type="match status" value="1"/>
</dbReference>
<dbReference type="InterPro" id="IPR044574">
    <property type="entry name" value="ARIP4-like"/>
</dbReference>
<dbReference type="InterPro" id="IPR000330">
    <property type="entry name" value="SNF2_N"/>
</dbReference>
<feature type="domain" description="Helicase ATP-binding" evidence="9">
    <location>
        <begin position="237"/>
        <end position="445"/>
    </location>
</feature>
<evidence type="ECO:0000256" key="1">
    <source>
        <dbReference type="ARBA" id="ARBA00004123"/>
    </source>
</evidence>
<dbReference type="AlphaFoldDB" id="A0AAV7K2Q6"/>
<dbReference type="SMART" id="SM00490">
    <property type="entry name" value="HELICc"/>
    <property type="match status" value="1"/>
</dbReference>
<dbReference type="InterPro" id="IPR014001">
    <property type="entry name" value="Helicase_ATP-bd"/>
</dbReference>
<sequence>MNSITFDLVKEVESRRQPLKDNLQPTATSSISSFHSCVVSTPVENAMLDSNDASFLDYDTISIDHFEAPVNQTSISSPSKSLNRDLKSDDNLLKTDVSLSILIDDNTLDTFSDDEISISHVSGPIYPICAPNFTTAEQEESDRNIHISENSENGCIDRFTIGCNTHLSSYVQKPTEDVIDIFSRVNSTRIHQKSNSEIFSVSADLNILPHLAKAAKPHQVEGLKFLYHNIIDDPSSFDRKNGGFGCILAHSMGLGKTFQSISFIEIFFRCTESTHALVVVPVNTLHNWSSEFDKWLPPRNRLGMVLGFLQTEYTRPFEVFCITEQERTFKQRFNVLNRWKSDAGVLIIGYELFRTLVSLHLDLQGKAKKKFKKFNPQAQEVFEILCDPGPDLVICDEGHRIKNEEAAICHAIKSIRTRRRIMLTGYPLQNNLLEYWCMIDFVRPNYLGSKKEFRNIFLRPIENGQCQNSMPEDVRIMLQRTHVLHHMLSEIIQRKSEEILAQSLPPKLEYVLFTCLSRYQSQLYDIIVNDLREERSANSSINPLLAFAICCKIWNHPEILYRITKRCCSAPDLSRSLVEDEEGEFPTRRATCNEFYNLVSDPQVIRNCFKGYEPELLENGPKFLILFEILEASVSIGEKILVFSQSIPTLNLLERFLQKSFVPNQFSNLNTHGLENISYSHQLWRLNYNYFRLDGSSNSLDRYNMVSNFNDPDQHQVKLFLISTRAGSLGINLIAASRIIILDVSWNPCHDAQAVCRSYRYGQIRKCFVYRLIADGTFESKMYKRQISKISTSDRVVDQLRPERIVTKEDIFSAITSPVDHVDPIDNLYLFSEEYSDPIIKNLCLKRLNVLTRAPLLHESFFTDSFGDHLNESEQKEASEIYTNEKMICRQREVTSRELNDIHAQALHHEPYDYSNNLELHQLEDGMLHFSERSLRPPYEFSSTPFEAMGLNQISPNFQSTSPISITDSVEDWSNEQPPQHKFTPISTPTSVNLMYSPELQQQSVLFSPKTIESSSANELNISSYSSQDPIITILDSPKLELSDSDNDIIDLIPTTNSILGEDSHFCPMDENIMNNDFSAESSSVIFIKEILNISGK</sequence>
<evidence type="ECO:0000313" key="11">
    <source>
        <dbReference type="EMBL" id="KAI6655350.1"/>
    </source>
</evidence>
<accession>A0AAV7K2Q6</accession>
<evidence type="ECO:0000256" key="3">
    <source>
        <dbReference type="ARBA" id="ARBA00022741"/>
    </source>
</evidence>